<feature type="coiled-coil region" evidence="5">
    <location>
        <begin position="277"/>
        <end position="360"/>
    </location>
</feature>
<keyword evidence="7" id="KW-1133">Transmembrane helix</keyword>
<feature type="transmembrane region" description="Helical" evidence="7">
    <location>
        <begin position="76"/>
        <end position="93"/>
    </location>
</feature>
<keyword evidence="1" id="KW-0479">Metal-binding</keyword>
<proteinExistence type="predicted"/>
<evidence type="ECO:0000256" key="3">
    <source>
        <dbReference type="ARBA" id="ARBA00022833"/>
    </source>
</evidence>
<dbReference type="PROSITE" id="PS00518">
    <property type="entry name" value="ZF_RING_1"/>
    <property type="match status" value="1"/>
</dbReference>
<feature type="domain" description="RING-type" evidence="8">
    <location>
        <begin position="184"/>
        <end position="226"/>
    </location>
</feature>
<comment type="caution">
    <text evidence="9">The sequence shown here is derived from an EMBL/GenBank/DDBJ whole genome shotgun (WGS) entry which is preliminary data.</text>
</comment>
<reference evidence="9 10" key="1">
    <citation type="submission" date="2016-02" db="EMBL/GenBank/DDBJ databases">
        <title>Genome analysis of coral dinoflagellate symbionts highlights evolutionary adaptations to a symbiotic lifestyle.</title>
        <authorList>
            <person name="Aranda M."/>
            <person name="Li Y."/>
            <person name="Liew Y.J."/>
            <person name="Baumgarten S."/>
            <person name="Simakov O."/>
            <person name="Wilson M."/>
            <person name="Piel J."/>
            <person name="Ashoor H."/>
            <person name="Bougouffa S."/>
            <person name="Bajic V.B."/>
            <person name="Ryu T."/>
            <person name="Ravasi T."/>
            <person name="Bayer T."/>
            <person name="Micklem G."/>
            <person name="Kim H."/>
            <person name="Bhak J."/>
            <person name="Lajeunesse T.C."/>
            <person name="Voolstra C.R."/>
        </authorList>
    </citation>
    <scope>NUCLEOTIDE SEQUENCE [LARGE SCALE GENOMIC DNA]</scope>
    <source>
        <strain evidence="9 10">CCMP2467</strain>
    </source>
</reference>
<dbReference type="SUPFAM" id="SSF57850">
    <property type="entry name" value="RING/U-box"/>
    <property type="match status" value="1"/>
</dbReference>
<name>A0A1Q9EKJ2_SYMMI</name>
<dbReference type="Pfam" id="PF13923">
    <property type="entry name" value="zf-C3HC4_2"/>
    <property type="match status" value="1"/>
</dbReference>
<dbReference type="InterPro" id="IPR013083">
    <property type="entry name" value="Znf_RING/FYVE/PHD"/>
</dbReference>
<gene>
    <name evidence="9" type="primary">uvsH</name>
    <name evidence="9" type="ORF">AK812_SmicGene8617</name>
</gene>
<evidence type="ECO:0000313" key="9">
    <source>
        <dbReference type="EMBL" id="OLQ07908.1"/>
    </source>
</evidence>
<dbReference type="AlphaFoldDB" id="A0A1Q9EKJ2"/>
<evidence type="ECO:0000256" key="6">
    <source>
        <dbReference type="SAM" id="MobiDB-lite"/>
    </source>
</evidence>
<keyword evidence="10" id="KW-1185">Reference proteome</keyword>
<keyword evidence="7" id="KW-0472">Membrane</keyword>
<dbReference type="InterPro" id="IPR017907">
    <property type="entry name" value="Znf_RING_CS"/>
</dbReference>
<dbReference type="InterPro" id="IPR001841">
    <property type="entry name" value="Znf_RING"/>
</dbReference>
<dbReference type="InterPro" id="IPR042755">
    <property type="entry name" value="COP1"/>
</dbReference>
<evidence type="ECO:0000313" key="10">
    <source>
        <dbReference type="Proteomes" id="UP000186817"/>
    </source>
</evidence>
<organism evidence="9 10">
    <name type="scientific">Symbiodinium microadriaticum</name>
    <name type="common">Dinoflagellate</name>
    <name type="synonym">Zooxanthella microadriatica</name>
    <dbReference type="NCBI Taxonomy" id="2951"/>
    <lineage>
        <taxon>Eukaryota</taxon>
        <taxon>Sar</taxon>
        <taxon>Alveolata</taxon>
        <taxon>Dinophyceae</taxon>
        <taxon>Suessiales</taxon>
        <taxon>Symbiodiniaceae</taxon>
        <taxon>Symbiodinium</taxon>
    </lineage>
</organism>
<dbReference type="EMBL" id="LSRX01000129">
    <property type="protein sequence ID" value="OLQ07908.1"/>
    <property type="molecule type" value="Genomic_DNA"/>
</dbReference>
<dbReference type="SMART" id="SM00184">
    <property type="entry name" value="RING"/>
    <property type="match status" value="1"/>
</dbReference>
<evidence type="ECO:0000256" key="4">
    <source>
        <dbReference type="PROSITE-ProRule" id="PRU00175"/>
    </source>
</evidence>
<protein>
    <submittedName>
        <fullName evidence="9">Postreplication repair E3 ubiquitin-protein ligase rad18</fullName>
    </submittedName>
</protein>
<evidence type="ECO:0000259" key="8">
    <source>
        <dbReference type="PROSITE" id="PS50089"/>
    </source>
</evidence>
<dbReference type="Pfam" id="PF09335">
    <property type="entry name" value="VTT_dom"/>
    <property type="match status" value="1"/>
</dbReference>
<dbReference type="Gene3D" id="3.30.40.10">
    <property type="entry name" value="Zinc/RING finger domain, C3HC4 (zinc finger)"/>
    <property type="match status" value="1"/>
</dbReference>
<accession>A0A1Q9EKJ2</accession>
<evidence type="ECO:0000256" key="1">
    <source>
        <dbReference type="ARBA" id="ARBA00022723"/>
    </source>
</evidence>
<keyword evidence="7" id="KW-0812">Transmembrane</keyword>
<evidence type="ECO:0000256" key="2">
    <source>
        <dbReference type="ARBA" id="ARBA00022771"/>
    </source>
</evidence>
<dbReference type="InterPro" id="IPR032816">
    <property type="entry name" value="VTT_dom"/>
</dbReference>
<dbReference type="CDD" id="cd16449">
    <property type="entry name" value="RING-HC"/>
    <property type="match status" value="1"/>
</dbReference>
<keyword evidence="5" id="KW-0175">Coiled coil</keyword>
<dbReference type="Proteomes" id="UP000186817">
    <property type="component" value="Unassembled WGS sequence"/>
</dbReference>
<evidence type="ECO:0000256" key="5">
    <source>
        <dbReference type="SAM" id="Coils"/>
    </source>
</evidence>
<dbReference type="OrthoDB" id="436001at2759"/>
<keyword evidence="2 4" id="KW-0863">Zinc-finger</keyword>
<keyword evidence="3" id="KW-0862">Zinc</keyword>
<feature type="transmembrane region" description="Helical" evidence="7">
    <location>
        <begin position="120"/>
        <end position="140"/>
    </location>
</feature>
<evidence type="ECO:0000256" key="7">
    <source>
        <dbReference type="SAM" id="Phobius"/>
    </source>
</evidence>
<dbReference type="PROSITE" id="PS50089">
    <property type="entry name" value="ZF_RING_2"/>
    <property type="match status" value="1"/>
</dbReference>
<dbReference type="PANTHER" id="PTHR44080">
    <property type="entry name" value="E3 UBIQUITIN-PROTEIN LIGASE COP1"/>
    <property type="match status" value="1"/>
</dbReference>
<sequence length="753" mass="82643">MMASAVVADEAPTVKQEKLEIDRCWGVAPLYLSSSDALLRGSAIMTGTAPQEMKEKDPKTSPSSNPKDGKKSSKRYVILALGGVLALAAAYIYKKGGKEELMNITRETLLSLQSLRDYGAVGYVAFIFAFVTMLTLCLPGTMRASRLGLKEGVLNSCQRCLHERMGLGDERIVNPKAVSKSLRCVICTDVFIDPVSANGLGHCQHVFCRSCIERALLRRHACPTCNAVMHASGLQRNILAQSLLDEIEIRCSCSDCNWTGPQDQLAAHEAKCPVVARDSLRRVVAAQQVQLNMLQDQVTQLAKECSARMQHEKEMEMQVQMLEEENREKDDMIASQQQQLEIEQEEVLRAQRQARDQEARGNLNWIQVKRVDWDGDLAVNPSRVKGFQVAVEARGHGTLLLKSITQAADGMCRMASDGGSFRNISKVVDVALGNIYGAVLGVTASVLAKTVSALLSLFIGRIFGKALGLEFPEILQKRMGAVQKRPLQALFLARLAPISTGVKNYALALLPAEDVPLLPYTLAVLAANLLVTTGICVLGAGADNLVDALDQAPLLKQGACSSVLTLSSDRLCGRIRGVGRSLEQRLALLKADLRRLSDPKQRLMPCVWDAWVGLTRQPRKRRQPALQTRAVQRVAFAAARCLRAWAEAARPLRQAGTPDQVLAGKSLHPALERLAAGCLKVSALGHRPSLYELERSSAAKESELLRLATRLSRALFEELQDARHSLAYAQERLSHLQILVANDRRKQMSRHHA</sequence>
<dbReference type="GO" id="GO:0008270">
    <property type="term" value="F:zinc ion binding"/>
    <property type="evidence" value="ECO:0007669"/>
    <property type="project" value="UniProtKB-KW"/>
</dbReference>
<feature type="region of interest" description="Disordered" evidence="6">
    <location>
        <begin position="49"/>
        <end position="71"/>
    </location>
</feature>
<dbReference type="GO" id="GO:0061630">
    <property type="term" value="F:ubiquitin protein ligase activity"/>
    <property type="evidence" value="ECO:0007669"/>
    <property type="project" value="InterPro"/>
</dbReference>